<dbReference type="Proteomes" id="UP000801428">
    <property type="component" value="Unassembled WGS sequence"/>
</dbReference>
<comment type="similarity">
    <text evidence="7">Belongs to the chloroperoxidase family.</text>
</comment>
<proteinExistence type="inferred from homology"/>
<sequence length="252" mass="27056">MQFYTLFGLVAVAAALPSQTRQTEAFQQVQPWIAAGAGDSRGPCPMMNTLANHGYLPRSGRNITVEMFGKAVNTALGWSDQVGIIPANGAFKALGVDVTRTINLEQLNNRTSGLERPASLARADDSNDVVPSRVVAVLNDSPDKKYINAASLGRSRHRVELHSPLTATQQSPAQGEAGFVLALMLDGTVPAAGINGTDYTQLKAFKNWVQEWLTFERLPAELGWKRSTREVSLTDLAPINAAIKAAQIAASN</sequence>
<comment type="cofactor">
    <cofactor evidence="1">
        <name>heme b</name>
        <dbReference type="ChEBI" id="CHEBI:60344"/>
    </cofactor>
</comment>
<dbReference type="OrthoDB" id="407298at2759"/>
<keyword evidence="8" id="KW-0732">Signal</keyword>
<feature type="chain" id="PRO_5040511747" description="Heme haloperoxidase family profile domain-containing protein" evidence="8">
    <location>
        <begin position="16"/>
        <end position="252"/>
    </location>
</feature>
<dbReference type="PROSITE" id="PS51405">
    <property type="entry name" value="HEME_HALOPEROXIDASE"/>
    <property type="match status" value="1"/>
</dbReference>
<dbReference type="PANTHER" id="PTHR33577:SF9">
    <property type="entry name" value="PEROXIDASE STCC"/>
    <property type="match status" value="1"/>
</dbReference>
<evidence type="ECO:0000256" key="4">
    <source>
        <dbReference type="ARBA" id="ARBA00022723"/>
    </source>
</evidence>
<dbReference type="Pfam" id="PF01328">
    <property type="entry name" value="Peroxidase_2"/>
    <property type="match status" value="1"/>
</dbReference>
<keyword evidence="6" id="KW-0408">Iron</keyword>
<evidence type="ECO:0000256" key="8">
    <source>
        <dbReference type="SAM" id="SignalP"/>
    </source>
</evidence>
<dbReference type="InterPro" id="IPR036851">
    <property type="entry name" value="Chloroperoxidase-like_sf"/>
</dbReference>
<keyword evidence="4" id="KW-0479">Metal-binding</keyword>
<keyword evidence="5" id="KW-0560">Oxidoreductase</keyword>
<accession>A0A9P4TKI5</accession>
<dbReference type="GO" id="GO:0004601">
    <property type="term" value="F:peroxidase activity"/>
    <property type="evidence" value="ECO:0007669"/>
    <property type="project" value="UniProtKB-KW"/>
</dbReference>
<reference evidence="10" key="1">
    <citation type="submission" date="2019-04" db="EMBL/GenBank/DDBJ databases">
        <title>Sequencing of skin fungus with MAO and IRED activity.</title>
        <authorList>
            <person name="Marsaioli A.J."/>
            <person name="Bonatto J.M.C."/>
            <person name="Reis Junior O."/>
        </authorList>
    </citation>
    <scope>NUCLEOTIDE SEQUENCE</scope>
    <source>
        <strain evidence="10">30M1</strain>
    </source>
</reference>
<dbReference type="Gene3D" id="1.10.489.10">
    <property type="entry name" value="Chloroperoxidase-like"/>
    <property type="match status" value="1"/>
</dbReference>
<comment type="caution">
    <text evidence="10">The sequence shown here is derived from an EMBL/GenBank/DDBJ whole genome shotgun (WGS) entry which is preliminary data.</text>
</comment>
<dbReference type="AlphaFoldDB" id="A0A9P4TKI5"/>
<keyword evidence="3" id="KW-0349">Heme</keyword>
<dbReference type="GO" id="GO:0046872">
    <property type="term" value="F:metal ion binding"/>
    <property type="evidence" value="ECO:0007669"/>
    <property type="project" value="UniProtKB-KW"/>
</dbReference>
<evidence type="ECO:0000256" key="7">
    <source>
        <dbReference type="ARBA" id="ARBA00025795"/>
    </source>
</evidence>
<dbReference type="InterPro" id="IPR000028">
    <property type="entry name" value="Chloroperoxidase"/>
</dbReference>
<name>A0A9P4TKI5_CURKU</name>
<organism evidence="10 11">
    <name type="scientific">Curvularia kusanoi</name>
    <name type="common">Cochliobolus kusanoi</name>
    <dbReference type="NCBI Taxonomy" id="90978"/>
    <lineage>
        <taxon>Eukaryota</taxon>
        <taxon>Fungi</taxon>
        <taxon>Dikarya</taxon>
        <taxon>Ascomycota</taxon>
        <taxon>Pezizomycotina</taxon>
        <taxon>Dothideomycetes</taxon>
        <taxon>Pleosporomycetidae</taxon>
        <taxon>Pleosporales</taxon>
        <taxon>Pleosporineae</taxon>
        <taxon>Pleosporaceae</taxon>
        <taxon>Curvularia</taxon>
    </lineage>
</organism>
<evidence type="ECO:0000256" key="5">
    <source>
        <dbReference type="ARBA" id="ARBA00023002"/>
    </source>
</evidence>
<feature type="signal peptide" evidence="8">
    <location>
        <begin position="1"/>
        <end position="15"/>
    </location>
</feature>
<evidence type="ECO:0000259" key="9">
    <source>
        <dbReference type="PROSITE" id="PS51405"/>
    </source>
</evidence>
<dbReference type="PANTHER" id="PTHR33577">
    <property type="entry name" value="STERIGMATOCYSTIN BIOSYNTHESIS PEROXIDASE STCC-RELATED"/>
    <property type="match status" value="1"/>
</dbReference>
<dbReference type="EMBL" id="SWKU01000005">
    <property type="protein sequence ID" value="KAF3006912.1"/>
    <property type="molecule type" value="Genomic_DNA"/>
</dbReference>
<evidence type="ECO:0000256" key="6">
    <source>
        <dbReference type="ARBA" id="ARBA00023004"/>
    </source>
</evidence>
<evidence type="ECO:0000313" key="11">
    <source>
        <dbReference type="Proteomes" id="UP000801428"/>
    </source>
</evidence>
<dbReference type="SUPFAM" id="SSF47571">
    <property type="entry name" value="Cloroperoxidase"/>
    <property type="match status" value="1"/>
</dbReference>
<protein>
    <recommendedName>
        <fullName evidence="9">Heme haloperoxidase family profile domain-containing protein</fullName>
    </recommendedName>
</protein>
<evidence type="ECO:0000256" key="2">
    <source>
        <dbReference type="ARBA" id="ARBA00022559"/>
    </source>
</evidence>
<evidence type="ECO:0000256" key="3">
    <source>
        <dbReference type="ARBA" id="ARBA00022617"/>
    </source>
</evidence>
<keyword evidence="11" id="KW-1185">Reference proteome</keyword>
<evidence type="ECO:0000313" key="10">
    <source>
        <dbReference type="EMBL" id="KAF3006912.1"/>
    </source>
</evidence>
<keyword evidence="2" id="KW-0575">Peroxidase</keyword>
<gene>
    <name evidence="10" type="ORF">E8E13_011200</name>
</gene>
<evidence type="ECO:0000256" key="1">
    <source>
        <dbReference type="ARBA" id="ARBA00001970"/>
    </source>
</evidence>
<feature type="domain" description="Heme haloperoxidase family profile" evidence="9">
    <location>
        <begin position="28"/>
        <end position="238"/>
    </location>
</feature>